<dbReference type="GO" id="GO:0016651">
    <property type="term" value="F:oxidoreductase activity, acting on NAD(P)H"/>
    <property type="evidence" value="ECO:0007669"/>
    <property type="project" value="InterPro"/>
</dbReference>
<dbReference type="EMBL" id="JACPSX010000127">
    <property type="protein sequence ID" value="MBI3014802.1"/>
    <property type="molecule type" value="Genomic_DNA"/>
</dbReference>
<dbReference type="GO" id="GO:0006740">
    <property type="term" value="P:NADPH regeneration"/>
    <property type="evidence" value="ECO:0007669"/>
    <property type="project" value="InterPro"/>
</dbReference>
<protein>
    <submittedName>
        <fullName evidence="3">NADPH-dependent F420 reductase</fullName>
    </submittedName>
</protein>
<dbReference type="InterPro" id="IPR051267">
    <property type="entry name" value="STEAP_metalloreductase"/>
</dbReference>
<evidence type="ECO:0000313" key="3">
    <source>
        <dbReference type="EMBL" id="MBI3014802.1"/>
    </source>
</evidence>
<evidence type="ECO:0000256" key="1">
    <source>
        <dbReference type="ARBA" id="ARBA00023002"/>
    </source>
</evidence>
<dbReference type="GO" id="GO:0070967">
    <property type="term" value="F:coenzyme F420 binding"/>
    <property type="evidence" value="ECO:0007669"/>
    <property type="project" value="InterPro"/>
</dbReference>
<dbReference type="GO" id="GO:0005886">
    <property type="term" value="C:plasma membrane"/>
    <property type="evidence" value="ECO:0007669"/>
    <property type="project" value="TreeGrafter"/>
</dbReference>
<dbReference type="GO" id="GO:0015677">
    <property type="term" value="P:copper ion import"/>
    <property type="evidence" value="ECO:0007669"/>
    <property type="project" value="TreeGrafter"/>
</dbReference>
<dbReference type="NCBIfam" id="TIGR01915">
    <property type="entry name" value="npdG"/>
    <property type="match status" value="1"/>
</dbReference>
<dbReference type="Proteomes" id="UP000741360">
    <property type="component" value="Unassembled WGS sequence"/>
</dbReference>
<reference evidence="3" key="1">
    <citation type="submission" date="2020-07" db="EMBL/GenBank/DDBJ databases">
        <title>Huge and variable diversity of episymbiotic CPR bacteria and DPANN archaea in groundwater ecosystems.</title>
        <authorList>
            <person name="He C.Y."/>
            <person name="Keren R."/>
            <person name="Whittaker M."/>
            <person name="Farag I.F."/>
            <person name="Doudna J."/>
            <person name="Cate J.H.D."/>
            <person name="Banfield J.F."/>
        </authorList>
    </citation>
    <scope>NUCLEOTIDE SEQUENCE</scope>
    <source>
        <strain evidence="3">NC_groundwater_717_Ag_S-0.2um_59_8</strain>
    </source>
</reference>
<dbReference type="PANTHER" id="PTHR14239:SF0">
    <property type="entry name" value="F420-DEPENDENT NADP REDUCTASE"/>
    <property type="match status" value="1"/>
</dbReference>
<dbReference type="InterPro" id="IPR028939">
    <property type="entry name" value="P5C_Rdtase_cat_N"/>
</dbReference>
<dbReference type="InterPro" id="IPR036291">
    <property type="entry name" value="NAD(P)-bd_dom_sf"/>
</dbReference>
<gene>
    <name evidence="3" type="primary">npdG</name>
    <name evidence="3" type="ORF">HYY65_07045</name>
</gene>
<comment type="caution">
    <text evidence="3">The sequence shown here is derived from an EMBL/GenBank/DDBJ whole genome shotgun (WGS) entry which is preliminary data.</text>
</comment>
<sequence length="236" mass="25144">MKIAILGGTGKEGKALARRWALAGNTIFIGSRQREKALRIAEELSQEIRGGRFEGGTNEEAAEKGEVVVLAVTSRGHRGLLLQMRDRVQGKVVIDVTVPLHPQNPTRLAFPVEGSAAQEAQTLLGPDVNVVGALHNLSAHRYDEAENPIDCDALVCGDDAGAKQVVLDLVRELGVRAIDAGSLENAVFLEGMTAVLLGINRRYGVKAACVEISGLPHVLKPVGTRLPGTQLSQKSH</sequence>
<dbReference type="SUPFAM" id="SSF51735">
    <property type="entry name" value="NAD(P)-binding Rossmann-fold domains"/>
    <property type="match status" value="1"/>
</dbReference>
<accession>A0A932GPH0</accession>
<dbReference type="GO" id="GO:0052851">
    <property type="term" value="F:ferric-chelate reductase (NADPH) activity"/>
    <property type="evidence" value="ECO:0007669"/>
    <property type="project" value="TreeGrafter"/>
</dbReference>
<evidence type="ECO:0000313" key="4">
    <source>
        <dbReference type="Proteomes" id="UP000741360"/>
    </source>
</evidence>
<dbReference type="PANTHER" id="PTHR14239">
    <property type="entry name" value="DUDULIN-RELATED"/>
    <property type="match status" value="1"/>
</dbReference>
<keyword evidence="1" id="KW-0560">Oxidoreductase</keyword>
<dbReference type="Pfam" id="PF03807">
    <property type="entry name" value="F420_oxidored"/>
    <property type="match status" value="1"/>
</dbReference>
<dbReference type="GO" id="GO:0050661">
    <property type="term" value="F:NADP binding"/>
    <property type="evidence" value="ECO:0007669"/>
    <property type="project" value="InterPro"/>
</dbReference>
<feature type="domain" description="Pyrroline-5-carboxylate reductase catalytic N-terminal" evidence="2">
    <location>
        <begin position="2"/>
        <end position="99"/>
    </location>
</feature>
<dbReference type="GO" id="GO:0008823">
    <property type="term" value="F:cupric reductase (NADH) activity"/>
    <property type="evidence" value="ECO:0007669"/>
    <property type="project" value="TreeGrafter"/>
</dbReference>
<dbReference type="AlphaFoldDB" id="A0A932GPH0"/>
<name>A0A932GPH0_UNCTE</name>
<dbReference type="Gene3D" id="3.40.50.720">
    <property type="entry name" value="NAD(P)-binding Rossmann-like Domain"/>
    <property type="match status" value="1"/>
</dbReference>
<evidence type="ECO:0000259" key="2">
    <source>
        <dbReference type="Pfam" id="PF03807"/>
    </source>
</evidence>
<dbReference type="InterPro" id="IPR010185">
    <property type="entry name" value="NpdG"/>
</dbReference>
<proteinExistence type="predicted"/>
<organism evidence="3 4">
    <name type="scientific">Tectimicrobiota bacterium</name>
    <dbReference type="NCBI Taxonomy" id="2528274"/>
    <lineage>
        <taxon>Bacteria</taxon>
        <taxon>Pseudomonadati</taxon>
        <taxon>Nitrospinota/Tectimicrobiota group</taxon>
        <taxon>Candidatus Tectimicrobiota</taxon>
    </lineage>
</organism>